<evidence type="ECO:0008006" key="2">
    <source>
        <dbReference type="Google" id="ProtNLM"/>
    </source>
</evidence>
<protein>
    <recommendedName>
        <fullName evidence="2">Protein kinase</fullName>
    </recommendedName>
</protein>
<organism evidence="1">
    <name type="scientific">hydrothermal vent metagenome</name>
    <dbReference type="NCBI Taxonomy" id="652676"/>
    <lineage>
        <taxon>unclassified sequences</taxon>
        <taxon>metagenomes</taxon>
        <taxon>ecological metagenomes</taxon>
    </lineage>
</organism>
<reference evidence="1" key="1">
    <citation type="submission" date="2016-10" db="EMBL/GenBank/DDBJ databases">
        <authorList>
            <person name="de Groot N.N."/>
        </authorList>
    </citation>
    <scope>NUCLEOTIDE SEQUENCE</scope>
</reference>
<evidence type="ECO:0000313" key="1">
    <source>
        <dbReference type="EMBL" id="SFV56314.1"/>
    </source>
</evidence>
<dbReference type="EMBL" id="FPHN01000062">
    <property type="protein sequence ID" value="SFV56314.1"/>
    <property type="molecule type" value="Genomic_DNA"/>
</dbReference>
<gene>
    <name evidence="1" type="ORF">MNB_SV-14-1821</name>
</gene>
<proteinExistence type="predicted"/>
<sequence>MSHKTYTLKHFDKSLVTFRFISTPLSGSKIEIIAQQKENSRFFPLGLEINSDNLLSWIKSRTIPKNREFVHKVLMELGLSLDNLEGIVSISKSLSLNDCYWIVEESFEGKFEEYNLYDNDFNKTLSLLAYTGYASVKKEGFLSSPEFTTNGMLAKAWRRNPQGRKGIFLYKGSSHGCANCGKEPYSEFYAYQIAKTMELDAVAYRLGKWRKKLNSICELFSSKEFAFIPIFHLVKEGGWEAVLAYYKTLGEEYYDRLIEMLIFDVIILNTDRHFGNFGLLIDNSNNEIIGVAPIFDNGLSLFADALDDDLDNIEAYAKTKSMKNAGNFMLFAQNIITKKVKQKIRKLINFRFERVGKYNLPAKRLRKIEVFIQNRVKKLLALESKE</sequence>
<name>A0A1W1BS52_9ZZZZ</name>
<accession>A0A1W1BS52</accession>
<dbReference type="AlphaFoldDB" id="A0A1W1BS52"/>
<dbReference type="Gene3D" id="1.10.1070.20">
    <property type="match status" value="1"/>
</dbReference>